<name>A0A1U9V0X6_CUPNE</name>
<sequence>MKRRVLRALSCVSAVALISVAAAAQDYAYTVNVQLRDGKTVQCAVNQPPQAPLVPETALSTSERVEAEVLATQRLRLLSGPRAPYPTPYTAPAIACFALPR</sequence>
<dbReference type="AlphaFoldDB" id="A0A1U9V0X6"/>
<feature type="signal peptide" evidence="1">
    <location>
        <begin position="1"/>
        <end position="24"/>
    </location>
</feature>
<accession>A0A1U9V0X6</accession>
<keyword evidence="1" id="KW-0732">Signal</keyword>
<protein>
    <submittedName>
        <fullName evidence="2">Uncharacterized protein</fullName>
    </submittedName>
</protein>
<evidence type="ECO:0000256" key="1">
    <source>
        <dbReference type="SAM" id="SignalP"/>
    </source>
</evidence>
<organism evidence="2 3">
    <name type="scientific">Cupriavidus necator</name>
    <name type="common">Alcaligenes eutrophus</name>
    <name type="synonym">Ralstonia eutropha</name>
    <dbReference type="NCBI Taxonomy" id="106590"/>
    <lineage>
        <taxon>Bacteria</taxon>
        <taxon>Pseudomonadati</taxon>
        <taxon>Pseudomonadota</taxon>
        <taxon>Betaproteobacteria</taxon>
        <taxon>Burkholderiales</taxon>
        <taxon>Burkholderiaceae</taxon>
        <taxon>Cupriavidus</taxon>
    </lineage>
</organism>
<gene>
    <name evidence="2" type="ORF">BJN34_31835</name>
</gene>
<feature type="chain" id="PRO_5013002128" evidence="1">
    <location>
        <begin position="25"/>
        <end position="101"/>
    </location>
</feature>
<dbReference type="RefSeq" id="WP_078200731.1">
    <property type="nucleotide sequence ID" value="NZ_CP017758.1"/>
</dbReference>
<dbReference type="OrthoDB" id="8927004at2"/>
<dbReference type="Proteomes" id="UP000189627">
    <property type="component" value="Chromosome 2"/>
</dbReference>
<reference evidence="3" key="1">
    <citation type="submission" date="2017-02" db="EMBL/GenBank/DDBJ databases">
        <title>Complete genome sequence of Cupriavidus necator strain NH9, a 3-chlorobenzoate degrader.</title>
        <authorList>
            <person name="Moriuchi R."/>
            <person name="Dohra H."/>
            <person name="Ogawa N."/>
        </authorList>
    </citation>
    <scope>NUCLEOTIDE SEQUENCE [LARGE SCALE GENOMIC DNA]</scope>
    <source>
        <strain evidence="3">NH9</strain>
    </source>
</reference>
<proteinExistence type="predicted"/>
<dbReference type="KEGG" id="cuh:BJN34_31835"/>
<dbReference type="EMBL" id="CP017758">
    <property type="protein sequence ID" value="AQV98469.1"/>
    <property type="molecule type" value="Genomic_DNA"/>
</dbReference>
<evidence type="ECO:0000313" key="3">
    <source>
        <dbReference type="Proteomes" id="UP000189627"/>
    </source>
</evidence>
<evidence type="ECO:0000313" key="2">
    <source>
        <dbReference type="EMBL" id="AQV98469.1"/>
    </source>
</evidence>